<evidence type="ECO:0000313" key="4">
    <source>
        <dbReference type="Proteomes" id="UP000221165"/>
    </source>
</evidence>
<dbReference type="Proteomes" id="UP000221165">
    <property type="component" value="Unassembled WGS sequence"/>
</dbReference>
<feature type="compositionally biased region" description="Polar residues" evidence="2">
    <location>
        <begin position="706"/>
        <end position="720"/>
    </location>
</feature>
<keyword evidence="4" id="KW-1185">Reference proteome</keyword>
<feature type="compositionally biased region" description="Basic and acidic residues" evidence="2">
    <location>
        <begin position="786"/>
        <end position="798"/>
    </location>
</feature>
<organism evidence="3 4">
    <name type="scientific">Cystoisospora suis</name>
    <dbReference type="NCBI Taxonomy" id="483139"/>
    <lineage>
        <taxon>Eukaryota</taxon>
        <taxon>Sar</taxon>
        <taxon>Alveolata</taxon>
        <taxon>Apicomplexa</taxon>
        <taxon>Conoidasida</taxon>
        <taxon>Coccidia</taxon>
        <taxon>Eucoccidiorida</taxon>
        <taxon>Eimeriorina</taxon>
        <taxon>Sarcocystidae</taxon>
        <taxon>Cystoisospora</taxon>
    </lineage>
</organism>
<dbReference type="VEuPathDB" id="ToxoDB:CSUI_006710"/>
<reference evidence="3 4" key="1">
    <citation type="journal article" date="2017" name="Int. J. Parasitol.">
        <title>The genome of the protozoan parasite Cystoisospora suis and a reverse vaccinology approach to identify vaccine candidates.</title>
        <authorList>
            <person name="Palmieri N."/>
            <person name="Shrestha A."/>
            <person name="Ruttkowski B."/>
            <person name="Beck T."/>
            <person name="Vogl C."/>
            <person name="Tomley F."/>
            <person name="Blake D.P."/>
            <person name="Joachim A."/>
        </authorList>
    </citation>
    <scope>NUCLEOTIDE SEQUENCE [LARGE SCALE GENOMIC DNA]</scope>
    <source>
        <strain evidence="3 4">Wien I</strain>
    </source>
</reference>
<evidence type="ECO:0000256" key="1">
    <source>
        <dbReference type="SAM" id="Coils"/>
    </source>
</evidence>
<feature type="coiled-coil region" evidence="1">
    <location>
        <begin position="438"/>
        <end position="465"/>
    </location>
</feature>
<protein>
    <submittedName>
        <fullName evidence="3">Uncharacterized protein</fullName>
    </submittedName>
</protein>
<accession>A0A2C6KT62</accession>
<keyword evidence="1" id="KW-0175">Coiled coil</keyword>
<evidence type="ECO:0000256" key="2">
    <source>
        <dbReference type="SAM" id="MobiDB-lite"/>
    </source>
</evidence>
<feature type="compositionally biased region" description="Basic and acidic residues" evidence="2">
    <location>
        <begin position="726"/>
        <end position="737"/>
    </location>
</feature>
<gene>
    <name evidence="3" type="ORF">CSUI_006710</name>
</gene>
<name>A0A2C6KT62_9APIC</name>
<dbReference type="AlphaFoldDB" id="A0A2C6KT62"/>
<proteinExistence type="predicted"/>
<feature type="region of interest" description="Disordered" evidence="2">
    <location>
        <begin position="778"/>
        <end position="798"/>
    </location>
</feature>
<feature type="coiled-coil region" evidence="1">
    <location>
        <begin position="127"/>
        <end position="154"/>
    </location>
</feature>
<dbReference type="EMBL" id="MIGC01003433">
    <property type="protein sequence ID" value="PHJ19464.1"/>
    <property type="molecule type" value="Genomic_DNA"/>
</dbReference>
<sequence length="798" mass="89130">MQLPLSELWIQQKFPVLVASVYFDAPGQAEGHGDGRRLRSRPALELLKREALGRLKGIVAAAGSLQGFSGCPCVFGDILTRNPALIDEPQTAVEEAFQEAANILESARALLPPVALEAGKRKLSVFLEETVNTLEELRSSIAETKARRKKAEELEPVLVVVSNFLKLHRDEIKDFAVVQADILLSHLHERAQHLAQVDVQQIKALLDSLSTSKPGFTAAALEQASSLSLTHTKDLDILLATVNEIMNAKGPQIEQLLRDANEKAEVAKLAGLSVTDLKACQDNWGCLKASNSVVVLTVFPSVSLNYADLLSEFRQSDIRGIVRSLLQLKRGRRGLQTASCERIQSVLPTLESSLRARLPDRARALETRAVVLLEQRKTLNVKMNSLRSLKEAQDNVGDELSPAVPVATSKTRDAPLKRSIDSLLPLSEAACTELVEEIKRFAAERLELLERVDELENDYARLYRDQEVKHTDEKSYDAKGWRQTAFQVIQSDAISQELHEKEAFWQLAASFCQALEAQLEVPWSQIGEGGRTDSDSVLWFCTSWEGKQRLAEKELQSAEDVMFLRALITPQLKALRAVHTILSPLAAVLSTHTSKKREQDKTSQALLSREIWTEFCFLVDLPVKAEGEPVDRESLKGDNVREGDSCEAEWGPKLTLRHFRARLHLLQERQNDIKNLAHRAVGEIALKETLEGVTQWLDSAELETTMEPQPQSQVSRNRTASPRLFGDSRESCSDNRRLPECPTVSGWKTLFATLSDHQVAIASLRCLRGVSQILQEQVQRKQSRKNTKEFERSDTSAR</sequence>
<comment type="caution">
    <text evidence="3">The sequence shown here is derived from an EMBL/GenBank/DDBJ whole genome shotgun (WGS) entry which is preliminary data.</text>
</comment>
<feature type="region of interest" description="Disordered" evidence="2">
    <location>
        <begin position="704"/>
        <end position="737"/>
    </location>
</feature>
<evidence type="ECO:0000313" key="3">
    <source>
        <dbReference type="EMBL" id="PHJ19464.1"/>
    </source>
</evidence>
<dbReference type="RefSeq" id="XP_067921164.1">
    <property type="nucleotide sequence ID" value="XM_068066863.1"/>
</dbReference>
<dbReference type="GeneID" id="94430074"/>